<feature type="region of interest" description="Disordered" evidence="5">
    <location>
        <begin position="290"/>
        <end position="357"/>
    </location>
</feature>
<comment type="subcellular location">
    <subcellularLocation>
        <location evidence="1">Nucleus</location>
    </subcellularLocation>
</comment>
<comment type="caution">
    <text evidence="7">The sequence shown here is derived from an EMBL/GenBank/DDBJ whole genome shotgun (WGS) entry which is preliminary data.</text>
</comment>
<feature type="domain" description="G-patch" evidence="6">
    <location>
        <begin position="157"/>
        <end position="203"/>
    </location>
</feature>
<proteinExistence type="inferred from homology"/>
<dbReference type="SMART" id="SM00739">
    <property type="entry name" value="KOW"/>
    <property type="match status" value="2"/>
</dbReference>
<comment type="similarity">
    <text evidence="2">Belongs to the MOS2 family.</text>
</comment>
<sequence>MSQTDDKNSPSNGRQNVSFKFSKTTPKALTGNRLEEENKDYVLSVDTNEIKSTLPKNKPKELVIPLIKKNNWRGSKPLESDGKEKKTDLDNLAVQEILKETSERNAEWESREFSNVTVSIPLIMQNKIPEGYETDDKLDVSLRAEESTLEDYGKIPVEHFGMAMIRGMGWKEGEGIGSINKMCVEPIEAERRPRGLGLGADASAVKKKQEKGKEEKLELVKGAYVNIIQGQHKGFYGEVLGLDEENARAIVKLTTDEKLSLPEFYINVVSKKEFDKESRIINRAAYENYKREKEEKDKSEKQSLKRERMEDSTDSKTGRKDTTDKTSDEGDSKKSEKRSKRHHSRERNEENRSYSSKSSKLWVRPQLRVRFIDDKYKKGRYFNQKMTVYDVMSSKSCSCKTDDGKYLDDISPSMLETVIPRDESAYVMIVQGKYSGELCTILKKDRSNCVATVQFLSDRNKALKVEYESICEYVGDVEQFD</sequence>
<evidence type="ECO:0000313" key="8">
    <source>
        <dbReference type="Proteomes" id="UP000499080"/>
    </source>
</evidence>
<feature type="compositionally biased region" description="Polar residues" evidence="5">
    <location>
        <begin position="9"/>
        <end position="27"/>
    </location>
</feature>
<dbReference type="SUPFAM" id="SSF50104">
    <property type="entry name" value="Translation proteins SH3-like domain"/>
    <property type="match status" value="1"/>
</dbReference>
<evidence type="ECO:0000256" key="4">
    <source>
        <dbReference type="ARBA" id="ARBA00023242"/>
    </source>
</evidence>
<dbReference type="InterPro" id="IPR000467">
    <property type="entry name" value="G_patch_dom"/>
</dbReference>
<evidence type="ECO:0000256" key="5">
    <source>
        <dbReference type="SAM" id="MobiDB-lite"/>
    </source>
</evidence>
<dbReference type="PANTHER" id="PTHR15818:SF2">
    <property type="entry name" value="G-PATCH DOMAIN AND KOW MOTIFS-CONTAINING PROTEIN"/>
    <property type="match status" value="1"/>
</dbReference>
<protein>
    <submittedName>
        <fullName evidence="7">G-patch domain and KOW motifs-containing protein</fullName>
    </submittedName>
</protein>
<accession>A0A4Y2LJS5</accession>
<dbReference type="InterPro" id="IPR008991">
    <property type="entry name" value="Translation_prot_SH3-like_sf"/>
</dbReference>
<dbReference type="AlphaFoldDB" id="A0A4Y2LJS5"/>
<evidence type="ECO:0000313" key="7">
    <source>
        <dbReference type="EMBL" id="GBN13587.1"/>
    </source>
</evidence>
<feature type="compositionally biased region" description="Basic and acidic residues" evidence="5">
    <location>
        <begin position="290"/>
        <end position="334"/>
    </location>
</feature>
<dbReference type="OrthoDB" id="5577072at2759"/>
<dbReference type="GO" id="GO:0003676">
    <property type="term" value="F:nucleic acid binding"/>
    <property type="evidence" value="ECO:0007669"/>
    <property type="project" value="InterPro"/>
</dbReference>
<dbReference type="Gene3D" id="2.30.30.30">
    <property type="match status" value="1"/>
</dbReference>
<dbReference type="SMART" id="SM00443">
    <property type="entry name" value="G_patch"/>
    <property type="match status" value="1"/>
</dbReference>
<evidence type="ECO:0000256" key="1">
    <source>
        <dbReference type="ARBA" id="ARBA00004123"/>
    </source>
</evidence>
<dbReference type="InterPro" id="IPR045166">
    <property type="entry name" value="Spp2-like"/>
</dbReference>
<dbReference type="EMBL" id="BGPR01005808">
    <property type="protein sequence ID" value="GBN13587.1"/>
    <property type="molecule type" value="Genomic_DNA"/>
</dbReference>
<dbReference type="InterPro" id="IPR005824">
    <property type="entry name" value="KOW"/>
</dbReference>
<organism evidence="7 8">
    <name type="scientific">Araneus ventricosus</name>
    <name type="common">Orbweaver spider</name>
    <name type="synonym">Epeira ventricosa</name>
    <dbReference type="NCBI Taxonomy" id="182803"/>
    <lineage>
        <taxon>Eukaryota</taxon>
        <taxon>Metazoa</taxon>
        <taxon>Ecdysozoa</taxon>
        <taxon>Arthropoda</taxon>
        <taxon>Chelicerata</taxon>
        <taxon>Arachnida</taxon>
        <taxon>Araneae</taxon>
        <taxon>Araneomorphae</taxon>
        <taxon>Entelegynae</taxon>
        <taxon>Araneoidea</taxon>
        <taxon>Araneidae</taxon>
        <taxon>Araneus</taxon>
    </lineage>
</organism>
<gene>
    <name evidence="7" type="primary">gpkow</name>
    <name evidence="7" type="ORF">AVEN_230376_1</name>
</gene>
<dbReference type="InterPro" id="IPR026822">
    <property type="entry name" value="Spp2/MOS2_G-patch"/>
</dbReference>
<keyword evidence="4" id="KW-0539">Nucleus</keyword>
<name>A0A4Y2LJS5_ARAVE</name>
<dbReference type="CDD" id="cd13153">
    <property type="entry name" value="KOW_GPKOW_B"/>
    <property type="match status" value="1"/>
</dbReference>
<evidence type="ECO:0000256" key="2">
    <source>
        <dbReference type="ARBA" id="ARBA00010966"/>
    </source>
</evidence>
<dbReference type="PANTHER" id="PTHR15818">
    <property type="entry name" value="G PATCH AND KOW-CONTAINING"/>
    <property type="match status" value="1"/>
</dbReference>
<dbReference type="Pfam" id="PF12656">
    <property type="entry name" value="G-patch_2"/>
    <property type="match status" value="1"/>
</dbReference>
<dbReference type="InterPro" id="IPR041994">
    <property type="entry name" value="GPKOW_KOW2"/>
</dbReference>
<dbReference type="GO" id="GO:0005681">
    <property type="term" value="C:spliceosomal complex"/>
    <property type="evidence" value="ECO:0007669"/>
    <property type="project" value="TreeGrafter"/>
</dbReference>
<dbReference type="Pfam" id="PF25088">
    <property type="entry name" value="GPKOW_C"/>
    <property type="match status" value="1"/>
</dbReference>
<dbReference type="GO" id="GO:0000398">
    <property type="term" value="P:mRNA splicing, via spliceosome"/>
    <property type="evidence" value="ECO:0007669"/>
    <property type="project" value="InterPro"/>
</dbReference>
<evidence type="ECO:0000259" key="6">
    <source>
        <dbReference type="PROSITE" id="PS50174"/>
    </source>
</evidence>
<feature type="region of interest" description="Disordered" evidence="5">
    <location>
        <begin position="1"/>
        <end position="33"/>
    </location>
</feature>
<evidence type="ECO:0000256" key="3">
    <source>
        <dbReference type="ARBA" id="ARBA00022737"/>
    </source>
</evidence>
<reference evidence="7 8" key="1">
    <citation type="journal article" date="2019" name="Sci. Rep.">
        <title>Orb-weaving spider Araneus ventricosus genome elucidates the spidroin gene catalogue.</title>
        <authorList>
            <person name="Kono N."/>
            <person name="Nakamura H."/>
            <person name="Ohtoshi R."/>
            <person name="Moran D.A.P."/>
            <person name="Shinohara A."/>
            <person name="Yoshida Y."/>
            <person name="Fujiwara M."/>
            <person name="Mori M."/>
            <person name="Tomita M."/>
            <person name="Arakawa K."/>
        </authorList>
    </citation>
    <scope>NUCLEOTIDE SEQUENCE [LARGE SCALE GENOMIC DNA]</scope>
</reference>
<dbReference type="Proteomes" id="UP000499080">
    <property type="component" value="Unassembled WGS sequence"/>
</dbReference>
<keyword evidence="8" id="KW-1185">Reference proteome</keyword>
<dbReference type="InterPro" id="IPR014722">
    <property type="entry name" value="Rib_uL2_dom2"/>
</dbReference>
<keyword evidence="3" id="KW-0677">Repeat</keyword>
<dbReference type="PROSITE" id="PS50174">
    <property type="entry name" value="G_PATCH"/>
    <property type="match status" value="1"/>
</dbReference>
<feature type="compositionally biased region" description="Basic residues" evidence="5">
    <location>
        <begin position="335"/>
        <end position="345"/>
    </location>
</feature>